<dbReference type="Gene3D" id="3.40.50.720">
    <property type="entry name" value="NAD(P)-binding Rossmann-like Domain"/>
    <property type="match status" value="1"/>
</dbReference>
<dbReference type="InterPro" id="IPR013149">
    <property type="entry name" value="ADH-like_C"/>
</dbReference>
<organism evidence="2 3">
    <name type="scientific">Aquatica leii</name>
    <dbReference type="NCBI Taxonomy" id="1421715"/>
    <lineage>
        <taxon>Eukaryota</taxon>
        <taxon>Metazoa</taxon>
        <taxon>Ecdysozoa</taxon>
        <taxon>Arthropoda</taxon>
        <taxon>Hexapoda</taxon>
        <taxon>Insecta</taxon>
        <taxon>Pterygota</taxon>
        <taxon>Neoptera</taxon>
        <taxon>Endopterygota</taxon>
        <taxon>Coleoptera</taxon>
        <taxon>Polyphaga</taxon>
        <taxon>Elateriformia</taxon>
        <taxon>Elateroidea</taxon>
        <taxon>Lampyridae</taxon>
        <taxon>Luciolinae</taxon>
        <taxon>Aquatica</taxon>
    </lineage>
</organism>
<dbReference type="GO" id="GO:0016491">
    <property type="term" value="F:oxidoreductase activity"/>
    <property type="evidence" value="ECO:0007669"/>
    <property type="project" value="InterPro"/>
</dbReference>
<dbReference type="InterPro" id="IPR036291">
    <property type="entry name" value="NAD(P)-bd_dom_sf"/>
</dbReference>
<dbReference type="Gene3D" id="3.90.180.10">
    <property type="entry name" value="Medium-chain alcohol dehydrogenases, catalytic domain"/>
    <property type="match status" value="1"/>
</dbReference>
<reference evidence="3" key="1">
    <citation type="submission" date="2023-01" db="EMBL/GenBank/DDBJ databases">
        <title>Key to firefly adult light organ development and bioluminescence: homeobox transcription factors regulate luciferase expression and transportation to peroxisome.</title>
        <authorList>
            <person name="Fu X."/>
        </authorList>
    </citation>
    <scope>NUCLEOTIDE SEQUENCE [LARGE SCALE GENOMIC DNA]</scope>
</reference>
<dbReference type="EMBL" id="JARPUR010000005">
    <property type="protein sequence ID" value="KAK4876322.1"/>
    <property type="molecule type" value="Genomic_DNA"/>
</dbReference>
<gene>
    <name evidence="2" type="ORF">RN001_012744</name>
</gene>
<evidence type="ECO:0000313" key="3">
    <source>
        <dbReference type="Proteomes" id="UP001353858"/>
    </source>
</evidence>
<dbReference type="PANTHER" id="PTHR43677:SF4">
    <property type="entry name" value="QUINONE OXIDOREDUCTASE-LIKE PROTEIN 2"/>
    <property type="match status" value="1"/>
</dbReference>
<dbReference type="Pfam" id="PF08240">
    <property type="entry name" value="ADH_N"/>
    <property type="match status" value="1"/>
</dbReference>
<dbReference type="SMART" id="SM00829">
    <property type="entry name" value="PKS_ER"/>
    <property type="match status" value="1"/>
</dbReference>
<dbReference type="GO" id="GO:0005739">
    <property type="term" value="C:mitochondrion"/>
    <property type="evidence" value="ECO:0007669"/>
    <property type="project" value="TreeGrafter"/>
</dbReference>
<dbReference type="InterPro" id="IPR051397">
    <property type="entry name" value="Zn-ADH-like_protein"/>
</dbReference>
<dbReference type="SUPFAM" id="SSF50129">
    <property type="entry name" value="GroES-like"/>
    <property type="match status" value="1"/>
</dbReference>
<dbReference type="InterPro" id="IPR011032">
    <property type="entry name" value="GroES-like_sf"/>
</dbReference>
<dbReference type="Pfam" id="PF00107">
    <property type="entry name" value="ADH_zinc_N"/>
    <property type="match status" value="1"/>
</dbReference>
<evidence type="ECO:0000259" key="1">
    <source>
        <dbReference type="SMART" id="SM00829"/>
    </source>
</evidence>
<sequence length="346" mass="37849">MSTILLRTFTRLYNQNILKKVKPIRFKSTYRAALLKDAVHEFEIEEVPRQSLNPNQVRIQVHYCSVNSNDLPTFHEQTKKFPFTPGYEFGGEIIEMGKKISKDQLMLGEKVVALSLENLGGFAEECVIGADDVFRLPSNLPLKEAVVLVNGHSLALLAFSKRVKKDEYVIISAGAAGLGLAAVDVAANVYGAKVIGVVDSSEKAELLREKGAFKTVISDTKLPQHLLSALEKKPATIVYDCVGSNIHQSLCTCVASGGQIFLASSHLYKGLPPAPFNTSLTVLDLLEIKKRDVNAYRCTVNDVLDLADQGLISAHVSGSFTFAEINNAVKFIEEHKSTGKVLISML</sequence>
<accession>A0AAN7PUR5</accession>
<dbReference type="AlphaFoldDB" id="A0AAN7PUR5"/>
<dbReference type="PANTHER" id="PTHR43677">
    <property type="entry name" value="SHORT-CHAIN DEHYDROGENASE/REDUCTASE"/>
    <property type="match status" value="1"/>
</dbReference>
<dbReference type="InterPro" id="IPR020843">
    <property type="entry name" value="ER"/>
</dbReference>
<comment type="caution">
    <text evidence="2">The sequence shown here is derived from an EMBL/GenBank/DDBJ whole genome shotgun (WGS) entry which is preliminary data.</text>
</comment>
<dbReference type="Proteomes" id="UP001353858">
    <property type="component" value="Unassembled WGS sequence"/>
</dbReference>
<name>A0AAN7PUR5_9COLE</name>
<dbReference type="InterPro" id="IPR013154">
    <property type="entry name" value="ADH-like_N"/>
</dbReference>
<proteinExistence type="predicted"/>
<keyword evidence="3" id="KW-1185">Reference proteome</keyword>
<dbReference type="SUPFAM" id="SSF51735">
    <property type="entry name" value="NAD(P)-binding Rossmann-fold domains"/>
    <property type="match status" value="1"/>
</dbReference>
<evidence type="ECO:0000313" key="2">
    <source>
        <dbReference type="EMBL" id="KAK4876322.1"/>
    </source>
</evidence>
<protein>
    <recommendedName>
        <fullName evidence="1">Enoyl reductase (ER) domain-containing protein</fullName>
    </recommendedName>
</protein>
<feature type="domain" description="Enoyl reductase (ER)" evidence="1">
    <location>
        <begin position="37"/>
        <end position="343"/>
    </location>
</feature>